<dbReference type="Proteomes" id="UP000198755">
    <property type="component" value="Unassembled WGS sequence"/>
</dbReference>
<evidence type="ECO:0000256" key="1">
    <source>
        <dbReference type="SAM" id="MobiDB-lite"/>
    </source>
</evidence>
<feature type="compositionally biased region" description="Basic residues" evidence="1">
    <location>
        <begin position="77"/>
        <end position="105"/>
    </location>
</feature>
<feature type="region of interest" description="Disordered" evidence="1">
    <location>
        <begin position="51"/>
        <end position="129"/>
    </location>
</feature>
<keyword evidence="3" id="KW-1185">Reference proteome</keyword>
<dbReference type="AlphaFoldDB" id="A0A1I3Z789"/>
<organism evidence="2 3">
    <name type="scientific">Methylocapsa palsarum</name>
    <dbReference type="NCBI Taxonomy" id="1612308"/>
    <lineage>
        <taxon>Bacteria</taxon>
        <taxon>Pseudomonadati</taxon>
        <taxon>Pseudomonadota</taxon>
        <taxon>Alphaproteobacteria</taxon>
        <taxon>Hyphomicrobiales</taxon>
        <taxon>Beijerinckiaceae</taxon>
        <taxon>Methylocapsa</taxon>
    </lineage>
</organism>
<proteinExistence type="predicted"/>
<name>A0A1I3Z789_9HYPH</name>
<dbReference type="EMBL" id="FOSN01000007">
    <property type="protein sequence ID" value="SFK39446.1"/>
    <property type="molecule type" value="Genomic_DNA"/>
</dbReference>
<protein>
    <submittedName>
        <fullName evidence="2">Uncharacterized protein</fullName>
    </submittedName>
</protein>
<accession>A0A1I3Z789</accession>
<evidence type="ECO:0000313" key="3">
    <source>
        <dbReference type="Proteomes" id="UP000198755"/>
    </source>
</evidence>
<gene>
    <name evidence="2" type="ORF">SAMN05444581_107100</name>
</gene>
<evidence type="ECO:0000313" key="2">
    <source>
        <dbReference type="EMBL" id="SFK39446.1"/>
    </source>
</evidence>
<sequence>MALCVAAGALPGTADAAPRTIDDCESIQAPDAYNQCLAAFGPVAHAHGGVANVEEPAAGAPDTHSESSEPAKASKSQSRRGHWAHAAHHEKKHQGAGKGGHRHRVAASGRSQGGKRLQFSVVSGHTRLR</sequence>
<reference evidence="2 3" key="1">
    <citation type="submission" date="2016-10" db="EMBL/GenBank/DDBJ databases">
        <authorList>
            <person name="de Groot N.N."/>
        </authorList>
    </citation>
    <scope>NUCLEOTIDE SEQUENCE [LARGE SCALE GENOMIC DNA]</scope>
    <source>
        <strain evidence="2 3">NE2</strain>
    </source>
</reference>